<dbReference type="Pfam" id="PF02348">
    <property type="entry name" value="CTP_transf_3"/>
    <property type="match status" value="1"/>
</dbReference>
<organism evidence="1 2">
    <name type="scientific">Motilimonas pumila</name>
    <dbReference type="NCBI Taxonomy" id="2303987"/>
    <lineage>
        <taxon>Bacteria</taxon>
        <taxon>Pseudomonadati</taxon>
        <taxon>Pseudomonadota</taxon>
        <taxon>Gammaproteobacteria</taxon>
        <taxon>Alteromonadales</taxon>
        <taxon>Alteromonadales genera incertae sedis</taxon>
        <taxon>Motilimonas</taxon>
    </lineage>
</organism>
<dbReference type="PANTHER" id="PTHR42866:SF1">
    <property type="entry name" value="SPORE COAT POLYSACCHARIDE BIOSYNTHESIS PROTEIN SPSF"/>
    <property type="match status" value="1"/>
</dbReference>
<dbReference type="EMBL" id="QZCH01000005">
    <property type="protein sequence ID" value="RJG49017.1"/>
    <property type="molecule type" value="Genomic_DNA"/>
</dbReference>
<dbReference type="RefSeq" id="WP_119909948.1">
    <property type="nucleotide sequence ID" value="NZ_QZCH01000005.1"/>
</dbReference>
<evidence type="ECO:0000313" key="2">
    <source>
        <dbReference type="Proteomes" id="UP000283255"/>
    </source>
</evidence>
<dbReference type="OrthoDB" id="9801052at2"/>
<accession>A0A418YGQ6</accession>
<dbReference type="AlphaFoldDB" id="A0A418YGQ6"/>
<dbReference type="InterPro" id="IPR003329">
    <property type="entry name" value="Cytidylyl_trans"/>
</dbReference>
<dbReference type="PANTHER" id="PTHR42866">
    <property type="entry name" value="3-DEOXY-MANNO-OCTULOSONATE CYTIDYLYLTRANSFERASE"/>
    <property type="match status" value="1"/>
</dbReference>
<reference evidence="1 2" key="1">
    <citation type="submission" date="2018-09" db="EMBL/GenBank/DDBJ databases">
        <authorList>
            <person name="Wang F."/>
        </authorList>
    </citation>
    <scope>NUCLEOTIDE SEQUENCE [LARGE SCALE GENOMIC DNA]</scope>
    <source>
        <strain evidence="1 2">PLHSC7-2</strain>
    </source>
</reference>
<dbReference type="SUPFAM" id="SSF53448">
    <property type="entry name" value="Nucleotide-diphospho-sugar transferases"/>
    <property type="match status" value="1"/>
</dbReference>
<dbReference type="CDD" id="cd02518">
    <property type="entry name" value="GT2_SpsF"/>
    <property type="match status" value="1"/>
</dbReference>
<name>A0A418YGQ6_9GAMM</name>
<dbReference type="Proteomes" id="UP000283255">
    <property type="component" value="Unassembled WGS sequence"/>
</dbReference>
<proteinExistence type="predicted"/>
<dbReference type="GO" id="GO:0005829">
    <property type="term" value="C:cytosol"/>
    <property type="evidence" value="ECO:0007669"/>
    <property type="project" value="TreeGrafter"/>
</dbReference>
<keyword evidence="2" id="KW-1185">Reference proteome</keyword>
<gene>
    <name evidence="1" type="ORF">D1Z90_06510</name>
</gene>
<keyword evidence="1" id="KW-0167">Capsid protein</keyword>
<comment type="caution">
    <text evidence="1">The sequence shown here is derived from an EMBL/GenBank/DDBJ whole genome shotgun (WGS) entry which is preliminary data.</text>
</comment>
<protein>
    <submittedName>
        <fullName evidence="1">Spore coat protein</fullName>
    </submittedName>
</protein>
<dbReference type="Gene3D" id="3.90.550.10">
    <property type="entry name" value="Spore Coat Polysaccharide Biosynthesis Protein SpsA, Chain A"/>
    <property type="match status" value="1"/>
</dbReference>
<reference evidence="1 2" key="2">
    <citation type="submission" date="2019-01" db="EMBL/GenBank/DDBJ databases">
        <title>Motilimonas pumilus sp. nov., isolated from the gut of sea cucumber (Apostichopus japonicus).</title>
        <authorList>
            <person name="Wang F.-Q."/>
            <person name="Ren L.-H."/>
            <person name="Lin Y.-W."/>
            <person name="Sun G.-H."/>
            <person name="Du Z.-J."/>
            <person name="Zhao J.-X."/>
            <person name="Liu X.-J."/>
            <person name="Liu L.-J."/>
        </authorList>
    </citation>
    <scope>NUCLEOTIDE SEQUENCE [LARGE SCALE GENOMIC DNA]</scope>
    <source>
        <strain evidence="1 2">PLHSC7-2</strain>
    </source>
</reference>
<sequence>MILAIIQARMSSSRLPGKVLKPLHGQPMLGFQLSRVKQSKQVNKWVVATSTESSDQPIVDFCKTHNIEVFRGSLENVLQRFYLCAKEFRAQHVVRLTGDCPLTDPSIVDQVIELHLKHKADYSSNCHPATFADGFDVEIMTISALTQAYQKASTAQQKEHVTPYLYQTPGFAIHNVNAPEDTSHFRLTVDNMADFDMVSTLINTMQTQGIGSLDYFSIIRFLQQYPELTKINQAFNPAHKDIL</sequence>
<keyword evidence="1" id="KW-0946">Virion</keyword>
<dbReference type="InterPro" id="IPR029044">
    <property type="entry name" value="Nucleotide-diphossugar_trans"/>
</dbReference>
<evidence type="ECO:0000313" key="1">
    <source>
        <dbReference type="EMBL" id="RJG49017.1"/>
    </source>
</evidence>